<reference evidence="1 2" key="1">
    <citation type="journal article" date="2012" name="J. Bacteriol.">
        <title>Genome sequence of Enterococcus hirae (Streptococcus faecalis) ATCC 9790, a model organism for the study of ion transport, bioenergetics, and copper homeostasis.</title>
        <authorList>
            <person name="Gaechter T."/>
            <person name="Wunderlin C."/>
            <person name="Schmidheini T."/>
            <person name="Solioz M."/>
        </authorList>
    </citation>
    <scope>NUCLEOTIDE SEQUENCE [LARGE SCALE GENOMIC DNA]</scope>
    <source>
        <strain evidence="2">ATCC 9790 / DSM 20160 / JCM 8729 / LMG 6399 / NBRC 3181 / NCIMB 6459 / NCDO 1258 / NCTC 12367 / WDCM 00089 / R</strain>
    </source>
</reference>
<dbReference type="EMBL" id="CP003504">
    <property type="protein sequence ID" value="AFM70859.1"/>
    <property type="molecule type" value="Genomic_DNA"/>
</dbReference>
<keyword evidence="2" id="KW-1185">Reference proteome</keyword>
<proteinExistence type="predicted"/>
<sequence length="61" mass="7261">MEVKTITEEIGHHLSSVGDIIDQDTNEKRKQEQKARDIDFTLLVTPQDFIDSYNERFTFMW</sequence>
<dbReference type="PATRIC" id="fig|768486.3.peg.1854"/>
<organism evidence="1 2">
    <name type="scientific">Enterococcus hirae (strain ATCC 9790 / DSM 20160 / JCM 8729 / LMG 6399 / NBRC 3181 / NCIMB 6459 / NCDO 1258 / NCTC 12367 / WDCM 00089 / R)</name>
    <dbReference type="NCBI Taxonomy" id="768486"/>
    <lineage>
        <taxon>Bacteria</taxon>
        <taxon>Bacillati</taxon>
        <taxon>Bacillota</taxon>
        <taxon>Bacilli</taxon>
        <taxon>Lactobacillales</taxon>
        <taxon>Enterococcaceae</taxon>
        <taxon>Enterococcus</taxon>
    </lineage>
</organism>
<dbReference type="KEGG" id="ehr:EHR_09780"/>
<evidence type="ECO:0000313" key="2">
    <source>
        <dbReference type="Proteomes" id="UP000002895"/>
    </source>
</evidence>
<dbReference type="eggNOG" id="COG2856">
    <property type="taxonomic scope" value="Bacteria"/>
</dbReference>
<evidence type="ECO:0008006" key="3">
    <source>
        <dbReference type="Google" id="ProtNLM"/>
    </source>
</evidence>
<protein>
    <recommendedName>
        <fullName evidence="3">ImmA/IrrE family metallo-endopeptidase</fullName>
    </recommendedName>
</protein>
<dbReference type="HOGENOM" id="CLU_2915352_0_0_9"/>
<accession>I6TBV8</accession>
<gene>
    <name evidence="1" type="ordered locus">EHR_09780</name>
</gene>
<name>I6TBV8_ENTHA</name>
<dbReference type="Proteomes" id="UP000002895">
    <property type="component" value="Chromosome"/>
</dbReference>
<dbReference type="AlphaFoldDB" id="I6TBV8"/>
<evidence type="ECO:0000313" key="1">
    <source>
        <dbReference type="EMBL" id="AFM70859.1"/>
    </source>
</evidence>